<sequence>MTVTAGLPLDFTFEVHVEGVDIRDVAGSRVQNNLKESCNSRDVILLFLVSKLASPPSQGSFLIGL</sequence>
<accession>A0A0K2TTW4</accession>
<dbReference type="AlphaFoldDB" id="A0A0K2TTW4"/>
<name>A0A0K2TTW4_LEPSM</name>
<dbReference type="EMBL" id="HACA01012108">
    <property type="protein sequence ID" value="CDW29469.1"/>
    <property type="molecule type" value="Transcribed_RNA"/>
</dbReference>
<protein>
    <submittedName>
        <fullName evidence="1">Uncharacterized protein</fullName>
    </submittedName>
</protein>
<evidence type="ECO:0000313" key="1">
    <source>
        <dbReference type="EMBL" id="CDW29469.1"/>
    </source>
</evidence>
<organism evidence="1">
    <name type="scientific">Lepeophtheirus salmonis</name>
    <name type="common">Salmon louse</name>
    <name type="synonym">Caligus salmonis</name>
    <dbReference type="NCBI Taxonomy" id="72036"/>
    <lineage>
        <taxon>Eukaryota</taxon>
        <taxon>Metazoa</taxon>
        <taxon>Ecdysozoa</taxon>
        <taxon>Arthropoda</taxon>
        <taxon>Crustacea</taxon>
        <taxon>Multicrustacea</taxon>
        <taxon>Hexanauplia</taxon>
        <taxon>Copepoda</taxon>
        <taxon>Siphonostomatoida</taxon>
        <taxon>Caligidae</taxon>
        <taxon>Lepeophtheirus</taxon>
    </lineage>
</organism>
<proteinExistence type="predicted"/>
<reference evidence="1" key="1">
    <citation type="submission" date="2014-05" db="EMBL/GenBank/DDBJ databases">
        <authorList>
            <person name="Chronopoulou M."/>
        </authorList>
    </citation>
    <scope>NUCLEOTIDE SEQUENCE</scope>
    <source>
        <tissue evidence="1">Whole organism</tissue>
    </source>
</reference>